<keyword evidence="3" id="KW-1185">Reference proteome</keyword>
<feature type="region of interest" description="Disordered" evidence="1">
    <location>
        <begin position="126"/>
        <end position="162"/>
    </location>
</feature>
<name>A0ABP1PCE1_XYLVO</name>
<proteinExistence type="predicted"/>
<reference evidence="2 3" key="1">
    <citation type="submission" date="2024-08" db="EMBL/GenBank/DDBJ databases">
        <authorList>
            <person name="Will J Nash"/>
            <person name="Angela Man"/>
            <person name="Seanna McTaggart"/>
            <person name="Kendall Baker"/>
            <person name="Tom Barker"/>
            <person name="Leah Catchpole"/>
            <person name="Alex Durrant"/>
            <person name="Karim Gharbi"/>
            <person name="Naomi Irish"/>
            <person name="Gemy Kaithakottil"/>
            <person name="Debby Ku"/>
            <person name="Aaliyah Providence"/>
            <person name="Felix Shaw"/>
            <person name="David Swarbreck"/>
            <person name="Chris Watkins"/>
            <person name="Ann M. McCartney"/>
            <person name="Giulio Formenti"/>
            <person name="Alice Mouton"/>
            <person name="Noel Vella"/>
            <person name="Bjorn M von Reumont"/>
            <person name="Adriana Vella"/>
            <person name="Wilfried Haerty"/>
        </authorList>
    </citation>
    <scope>NUCLEOTIDE SEQUENCE [LARGE SCALE GENOMIC DNA]</scope>
</reference>
<comment type="caution">
    <text evidence="2">The sequence shown here is derived from an EMBL/GenBank/DDBJ whole genome shotgun (WGS) entry which is preliminary data.</text>
</comment>
<feature type="compositionally biased region" description="Basic and acidic residues" evidence="1">
    <location>
        <begin position="127"/>
        <end position="138"/>
    </location>
</feature>
<evidence type="ECO:0000313" key="3">
    <source>
        <dbReference type="Proteomes" id="UP001642520"/>
    </source>
</evidence>
<sequence>MARTHGRSYFDTRLRVVCTYSYYQDGQIQTPSSRCNEPKTSSLPPVLQPRSNVSNPTRITVRGHSPSMITAFPSSSSRWTFSNTIDLPSGFARMALGAVKAIARISTASSSGVVSDDARCRRCIPNGERKQTTGEKRNAQRGGEAKAVGPWPCVTGRDPEAGTKLLSC</sequence>
<gene>
    <name evidence="2" type="ORF">XYLVIOL_LOCUS9632</name>
</gene>
<accession>A0ABP1PCE1</accession>
<dbReference type="EMBL" id="CAXAJV020001300">
    <property type="protein sequence ID" value="CAL7949859.1"/>
    <property type="molecule type" value="Genomic_DNA"/>
</dbReference>
<evidence type="ECO:0000313" key="2">
    <source>
        <dbReference type="EMBL" id="CAL7949859.1"/>
    </source>
</evidence>
<evidence type="ECO:0000256" key="1">
    <source>
        <dbReference type="SAM" id="MobiDB-lite"/>
    </source>
</evidence>
<organism evidence="2 3">
    <name type="scientific">Xylocopa violacea</name>
    <name type="common">Violet carpenter bee</name>
    <name type="synonym">Apis violacea</name>
    <dbReference type="NCBI Taxonomy" id="135666"/>
    <lineage>
        <taxon>Eukaryota</taxon>
        <taxon>Metazoa</taxon>
        <taxon>Ecdysozoa</taxon>
        <taxon>Arthropoda</taxon>
        <taxon>Hexapoda</taxon>
        <taxon>Insecta</taxon>
        <taxon>Pterygota</taxon>
        <taxon>Neoptera</taxon>
        <taxon>Endopterygota</taxon>
        <taxon>Hymenoptera</taxon>
        <taxon>Apocrita</taxon>
        <taxon>Aculeata</taxon>
        <taxon>Apoidea</taxon>
        <taxon>Anthophila</taxon>
        <taxon>Apidae</taxon>
        <taxon>Xylocopa</taxon>
        <taxon>Xylocopa</taxon>
    </lineage>
</organism>
<feature type="region of interest" description="Disordered" evidence="1">
    <location>
        <begin position="29"/>
        <end position="54"/>
    </location>
</feature>
<dbReference type="Proteomes" id="UP001642520">
    <property type="component" value="Unassembled WGS sequence"/>
</dbReference>
<protein>
    <submittedName>
        <fullName evidence="2">Uncharacterized protein</fullName>
    </submittedName>
</protein>